<comment type="catalytic activity">
    <reaction evidence="1">
        <text>Hydrolysis of terminal, non-reducing beta-D-mannose residues in beta-D-mannosides.</text>
        <dbReference type="EC" id="3.2.1.25"/>
    </reaction>
</comment>
<evidence type="ECO:0000313" key="17">
    <source>
        <dbReference type="EMBL" id="MDQ8208458.1"/>
    </source>
</evidence>
<comment type="caution">
    <text evidence="17">The sequence shown here is derived from an EMBL/GenBank/DDBJ whole genome shotgun (WGS) entry which is preliminary data.</text>
</comment>
<evidence type="ECO:0000259" key="13">
    <source>
        <dbReference type="Pfam" id="PF00703"/>
    </source>
</evidence>
<protein>
    <recommendedName>
        <fullName evidence="11">Beta-mannosidase B</fullName>
        <ecNumber evidence="5">3.2.1.25</ecNumber>
    </recommendedName>
    <alternativeName>
        <fullName evidence="12">Mannanase B</fullName>
    </alternativeName>
</protein>
<dbReference type="InterPro" id="IPR041447">
    <property type="entry name" value="Mannosidase_ig"/>
</dbReference>
<dbReference type="Pfam" id="PF00703">
    <property type="entry name" value="Glyco_hydro_2"/>
    <property type="match status" value="1"/>
</dbReference>
<dbReference type="InterPro" id="IPR008979">
    <property type="entry name" value="Galactose-bd-like_sf"/>
</dbReference>
<dbReference type="SUPFAM" id="SSF49785">
    <property type="entry name" value="Galactose-binding domain-like"/>
    <property type="match status" value="1"/>
</dbReference>
<evidence type="ECO:0000256" key="8">
    <source>
        <dbReference type="ARBA" id="ARBA00023180"/>
    </source>
</evidence>
<dbReference type="RefSeq" id="WP_308951050.1">
    <property type="nucleotide sequence ID" value="NZ_JARXHW010000031.1"/>
</dbReference>
<dbReference type="InterPro" id="IPR050887">
    <property type="entry name" value="Beta-mannosidase_GH2"/>
</dbReference>
<evidence type="ECO:0000259" key="14">
    <source>
        <dbReference type="Pfam" id="PF17753"/>
    </source>
</evidence>
<keyword evidence="9" id="KW-0326">Glycosidase</keyword>
<feature type="domain" description="Mannosidase Ig/CBM-like" evidence="15">
    <location>
        <begin position="654"/>
        <end position="742"/>
    </location>
</feature>
<evidence type="ECO:0000256" key="3">
    <source>
        <dbReference type="ARBA" id="ARBA00004740"/>
    </source>
</evidence>
<dbReference type="InterPro" id="IPR036156">
    <property type="entry name" value="Beta-gal/glucu_dom_sf"/>
</dbReference>
<dbReference type="InterPro" id="IPR006102">
    <property type="entry name" value="Ig-like_GH2"/>
</dbReference>
<dbReference type="EC" id="3.2.1.25" evidence="5"/>
<feature type="domain" description="Beta-mannosidase Ig-fold" evidence="14">
    <location>
        <begin position="746"/>
        <end position="826"/>
    </location>
</feature>
<accession>A0ABU1AWI9</accession>
<evidence type="ECO:0000256" key="9">
    <source>
        <dbReference type="ARBA" id="ARBA00023295"/>
    </source>
</evidence>
<feature type="domain" description="Glycoside hydrolase family 2 immunoglobulin-like beta-sandwich" evidence="13">
    <location>
        <begin position="190"/>
        <end position="287"/>
    </location>
</feature>
<dbReference type="InterPro" id="IPR054593">
    <property type="entry name" value="Beta-mannosidase-like_N2"/>
</dbReference>
<comment type="similarity">
    <text evidence="10">Belongs to the glycosyl hydrolase 2 family. Beta-mannosidase B subfamily.</text>
</comment>
<dbReference type="Proteomes" id="UP001225316">
    <property type="component" value="Unassembled WGS sequence"/>
</dbReference>
<keyword evidence="8" id="KW-0325">Glycoprotein</keyword>
<dbReference type="Gene3D" id="3.20.20.80">
    <property type="entry name" value="Glycosidases"/>
    <property type="match status" value="1"/>
</dbReference>
<evidence type="ECO:0000256" key="7">
    <source>
        <dbReference type="ARBA" id="ARBA00022801"/>
    </source>
</evidence>
<evidence type="ECO:0000259" key="16">
    <source>
        <dbReference type="Pfam" id="PF22666"/>
    </source>
</evidence>
<evidence type="ECO:0000256" key="12">
    <source>
        <dbReference type="ARBA" id="ARBA00041614"/>
    </source>
</evidence>
<dbReference type="PANTHER" id="PTHR43730:SF1">
    <property type="entry name" value="BETA-MANNOSIDASE"/>
    <property type="match status" value="1"/>
</dbReference>
<dbReference type="Gene3D" id="2.60.120.260">
    <property type="entry name" value="Galactose-binding domain-like"/>
    <property type="match status" value="1"/>
</dbReference>
<dbReference type="InterPro" id="IPR017853">
    <property type="entry name" value="GH"/>
</dbReference>
<keyword evidence="7" id="KW-0378">Hydrolase</keyword>
<comment type="pathway">
    <text evidence="3">Glycan metabolism; N-glycan degradation.</text>
</comment>
<dbReference type="InterPro" id="IPR041625">
    <property type="entry name" value="Beta-mannosidase_Ig"/>
</dbReference>
<dbReference type="PANTHER" id="PTHR43730">
    <property type="entry name" value="BETA-MANNOSIDASE"/>
    <property type="match status" value="1"/>
</dbReference>
<evidence type="ECO:0000256" key="11">
    <source>
        <dbReference type="ARBA" id="ARBA00041069"/>
    </source>
</evidence>
<comment type="subcellular location">
    <subcellularLocation>
        <location evidence="2">Secreted</location>
    </subcellularLocation>
</comment>
<keyword evidence="18" id="KW-1185">Reference proteome</keyword>
<dbReference type="SUPFAM" id="SSF51445">
    <property type="entry name" value="(Trans)glycosidases"/>
    <property type="match status" value="1"/>
</dbReference>
<evidence type="ECO:0000259" key="15">
    <source>
        <dbReference type="Pfam" id="PF17786"/>
    </source>
</evidence>
<dbReference type="Pfam" id="PF17786">
    <property type="entry name" value="Mannosidase_ig"/>
    <property type="match status" value="1"/>
</dbReference>
<dbReference type="Gene3D" id="2.60.40.10">
    <property type="entry name" value="Immunoglobulins"/>
    <property type="match status" value="2"/>
</dbReference>
<evidence type="ECO:0000256" key="6">
    <source>
        <dbReference type="ARBA" id="ARBA00022525"/>
    </source>
</evidence>
<evidence type="ECO:0000256" key="4">
    <source>
        <dbReference type="ARBA" id="ARBA00011738"/>
    </source>
</evidence>
<evidence type="ECO:0000313" key="18">
    <source>
        <dbReference type="Proteomes" id="UP001225316"/>
    </source>
</evidence>
<keyword evidence="6" id="KW-0964">Secreted</keyword>
<gene>
    <name evidence="17" type="ORF">QEH52_13120</name>
</gene>
<evidence type="ECO:0000256" key="5">
    <source>
        <dbReference type="ARBA" id="ARBA00012754"/>
    </source>
</evidence>
<reference evidence="17 18" key="1">
    <citation type="submission" date="2023-04" db="EMBL/GenBank/DDBJ databases">
        <title>A novel bacteria isolated from coastal sediment.</title>
        <authorList>
            <person name="Liu X.-J."/>
            <person name="Du Z.-J."/>
        </authorList>
    </citation>
    <scope>NUCLEOTIDE SEQUENCE [LARGE SCALE GENOMIC DNA]</scope>
    <source>
        <strain evidence="17 18">SDUM461003</strain>
    </source>
</reference>
<feature type="domain" description="Beta-mannosidase-like galactose-binding" evidence="16">
    <location>
        <begin position="13"/>
        <end position="179"/>
    </location>
</feature>
<name>A0ABU1AWI9_9BACT</name>
<evidence type="ECO:0000256" key="10">
    <source>
        <dbReference type="ARBA" id="ARBA00038429"/>
    </source>
</evidence>
<dbReference type="InterPro" id="IPR013783">
    <property type="entry name" value="Ig-like_fold"/>
</dbReference>
<organism evidence="17 18">
    <name type="scientific">Thalassobacterium maritimum</name>
    <dbReference type="NCBI Taxonomy" id="3041265"/>
    <lineage>
        <taxon>Bacteria</taxon>
        <taxon>Pseudomonadati</taxon>
        <taxon>Verrucomicrobiota</taxon>
        <taxon>Opitutia</taxon>
        <taxon>Puniceicoccales</taxon>
        <taxon>Coraliomargaritaceae</taxon>
        <taxon>Thalassobacterium</taxon>
    </lineage>
</organism>
<dbReference type="SUPFAM" id="SSF49303">
    <property type="entry name" value="beta-Galactosidase/glucuronidase domain"/>
    <property type="match status" value="3"/>
</dbReference>
<evidence type="ECO:0000256" key="2">
    <source>
        <dbReference type="ARBA" id="ARBA00004613"/>
    </source>
</evidence>
<sequence length="830" mass="95789">METQHTLELHSNWQFRKAGNRTWRSAEIPGCVHTDLLRHGQIADPFHGTNELDLQWIESTDWEYRLEFDCPQNLLKEQHIELVADGLDTIATITLNGVQVAQTSNMFVGYRFPVNKLIQAGRNRLEIFFHNPREAMLIRQPELRPITCDHIGGRTQLRKQQCSFGWDWGPRLATSGIWRPIRLEAWSKNRITDYLITQQHQAGQCIVTAQIETARKGKRYRTRATIRQAGTFIGSNEAPLSEKIAIAIDKPQLWWPNDHGDQPLYEVSIELLEEGEVIQTQTQRIGLCEIKLDQHPDEWGTSFQFLVNGRPIFSKGANWIPAHSFVNEGESLIPDLLDAAVDAHMNMIRVWGGGIYELENFYEGCLERGLLVWQDFMFGCALYPADASFVKSVKLEAEHQIRRLRNYSHIALWCGNNENEQMFTKQLREDARLRRNYEKLFLTTLPNALQGLLPDANYISSSEHNPDDRYGDTRNIESGDAHYWGVWHNRAPISNYEQQLHRFFSEFGMQAYPHVETARTFTDSSNLFGPEMNNHQKNGGGNQTIFHYISELYRFPKNYESTVYLSQTMQAFCLRFGIEHMRRNMPRTMGALYWQLNDCWPVASWSSIDFGGRWKALHYAAKRFFAPALVSVKVIGGEWTHRSTNTLFSDVSGFEIYTVFDGPQSTKAKLEWQLWSVSLNQQLDSGHHVKRLLPGRSVRHKSLKLKKLIKKHGKQDLVLRTRLKAEGAIESENTTFLTAPKHIEFATPQISTKVKRTAEGVHEIEVSSNTIAYQIYINLANAISHRVSDNFFDLFPGETKRIILSTHEPRSTSEIRNNLEVMSYRDSYQK</sequence>
<comment type="subunit">
    <text evidence="4">Homodimer.</text>
</comment>
<dbReference type="EMBL" id="JARXHW010000031">
    <property type="protein sequence ID" value="MDQ8208458.1"/>
    <property type="molecule type" value="Genomic_DNA"/>
</dbReference>
<dbReference type="Pfam" id="PF17753">
    <property type="entry name" value="Ig_mannosidase"/>
    <property type="match status" value="1"/>
</dbReference>
<evidence type="ECO:0000256" key="1">
    <source>
        <dbReference type="ARBA" id="ARBA00000829"/>
    </source>
</evidence>
<proteinExistence type="inferred from homology"/>
<dbReference type="Pfam" id="PF22666">
    <property type="entry name" value="Glyco_hydro_2_N2"/>
    <property type="match status" value="1"/>
</dbReference>